<name>A0A1G8PKX1_9RHOB</name>
<dbReference type="InterPro" id="IPR036390">
    <property type="entry name" value="WH_DNA-bd_sf"/>
</dbReference>
<dbReference type="InterPro" id="IPR000847">
    <property type="entry name" value="LysR_HTH_N"/>
</dbReference>
<dbReference type="Pfam" id="PF03466">
    <property type="entry name" value="LysR_substrate"/>
    <property type="match status" value="1"/>
</dbReference>
<evidence type="ECO:0000259" key="5">
    <source>
        <dbReference type="PROSITE" id="PS50931"/>
    </source>
</evidence>
<evidence type="ECO:0000256" key="2">
    <source>
        <dbReference type="ARBA" id="ARBA00023015"/>
    </source>
</evidence>
<proteinExistence type="inferred from homology"/>
<protein>
    <submittedName>
        <fullName evidence="6">DNA-binding transcriptional regulator, LysR family</fullName>
    </submittedName>
</protein>
<dbReference type="Proteomes" id="UP000199340">
    <property type="component" value="Unassembled WGS sequence"/>
</dbReference>
<organism evidence="6 7">
    <name type="scientific">Lutimaribacter saemankumensis</name>
    <dbReference type="NCBI Taxonomy" id="490829"/>
    <lineage>
        <taxon>Bacteria</taxon>
        <taxon>Pseudomonadati</taxon>
        <taxon>Pseudomonadota</taxon>
        <taxon>Alphaproteobacteria</taxon>
        <taxon>Rhodobacterales</taxon>
        <taxon>Roseobacteraceae</taxon>
        <taxon>Lutimaribacter</taxon>
    </lineage>
</organism>
<dbReference type="GO" id="GO:0003677">
    <property type="term" value="F:DNA binding"/>
    <property type="evidence" value="ECO:0007669"/>
    <property type="project" value="UniProtKB-KW"/>
</dbReference>
<evidence type="ECO:0000256" key="1">
    <source>
        <dbReference type="ARBA" id="ARBA00009437"/>
    </source>
</evidence>
<comment type="similarity">
    <text evidence="1">Belongs to the LysR transcriptional regulatory family.</text>
</comment>
<evidence type="ECO:0000256" key="4">
    <source>
        <dbReference type="ARBA" id="ARBA00023163"/>
    </source>
</evidence>
<dbReference type="Gene3D" id="1.10.10.10">
    <property type="entry name" value="Winged helix-like DNA-binding domain superfamily/Winged helix DNA-binding domain"/>
    <property type="match status" value="1"/>
</dbReference>
<dbReference type="PRINTS" id="PR00039">
    <property type="entry name" value="HTHLYSR"/>
</dbReference>
<dbReference type="FunFam" id="1.10.10.10:FF:000001">
    <property type="entry name" value="LysR family transcriptional regulator"/>
    <property type="match status" value="1"/>
</dbReference>
<dbReference type="InterPro" id="IPR050176">
    <property type="entry name" value="LTTR"/>
</dbReference>
<gene>
    <name evidence="6" type="ORF">SAMN05421850_106263</name>
</gene>
<dbReference type="InterPro" id="IPR036388">
    <property type="entry name" value="WH-like_DNA-bd_sf"/>
</dbReference>
<dbReference type="OrthoDB" id="8097684at2"/>
<dbReference type="PANTHER" id="PTHR30579">
    <property type="entry name" value="TRANSCRIPTIONAL REGULATOR"/>
    <property type="match status" value="1"/>
</dbReference>
<sequence>MRNLDVTTLRSFVAVAELGGVTRAATHLNLTQSAVSMQLKRLEELLALNLFDRSGRRIALTLNGEQLLSYAKRMVHLNDEVMMRLTDQAFEGEVILGAPHDIVYPTIPQVLKAYNAAFPRVKITLRSSSTVKLHEALDRGEVDLILTTESALRPGGETLTEVPLRWVGARGGQLWRQRPMRLAFCKHCAFRPIAVRALEETGIDWEMTVDSDDDRSIEALISADLSIGALLEDSIPPHQEAIPHGSGLPDLGTQQINLYAPTADGGGMIDELRKVLRSAFAGKPADLRLTA</sequence>
<evidence type="ECO:0000313" key="6">
    <source>
        <dbReference type="EMBL" id="SDI92835.1"/>
    </source>
</evidence>
<keyword evidence="4" id="KW-0804">Transcription</keyword>
<dbReference type="PROSITE" id="PS50931">
    <property type="entry name" value="HTH_LYSR"/>
    <property type="match status" value="1"/>
</dbReference>
<keyword evidence="3 6" id="KW-0238">DNA-binding</keyword>
<dbReference type="PANTHER" id="PTHR30579:SF7">
    <property type="entry name" value="HTH-TYPE TRANSCRIPTIONAL REGULATOR LRHA-RELATED"/>
    <property type="match status" value="1"/>
</dbReference>
<dbReference type="RefSeq" id="WP_090029130.1">
    <property type="nucleotide sequence ID" value="NZ_FNEB01000006.1"/>
</dbReference>
<evidence type="ECO:0000256" key="3">
    <source>
        <dbReference type="ARBA" id="ARBA00023125"/>
    </source>
</evidence>
<accession>A0A1G8PKX1</accession>
<dbReference type="Pfam" id="PF00126">
    <property type="entry name" value="HTH_1"/>
    <property type="match status" value="1"/>
</dbReference>
<dbReference type="GO" id="GO:0003700">
    <property type="term" value="F:DNA-binding transcription factor activity"/>
    <property type="evidence" value="ECO:0007669"/>
    <property type="project" value="InterPro"/>
</dbReference>
<feature type="domain" description="HTH lysR-type" evidence="5">
    <location>
        <begin position="4"/>
        <end position="61"/>
    </location>
</feature>
<dbReference type="STRING" id="490829.SAMN05421850_106263"/>
<dbReference type="SUPFAM" id="SSF46785">
    <property type="entry name" value="Winged helix' DNA-binding domain"/>
    <property type="match status" value="1"/>
</dbReference>
<dbReference type="Gene3D" id="3.40.190.10">
    <property type="entry name" value="Periplasmic binding protein-like II"/>
    <property type="match status" value="2"/>
</dbReference>
<keyword evidence="2" id="KW-0805">Transcription regulation</keyword>
<dbReference type="SUPFAM" id="SSF53850">
    <property type="entry name" value="Periplasmic binding protein-like II"/>
    <property type="match status" value="1"/>
</dbReference>
<dbReference type="EMBL" id="FNEB01000006">
    <property type="protein sequence ID" value="SDI92835.1"/>
    <property type="molecule type" value="Genomic_DNA"/>
</dbReference>
<evidence type="ECO:0000313" key="7">
    <source>
        <dbReference type="Proteomes" id="UP000199340"/>
    </source>
</evidence>
<reference evidence="6 7" key="1">
    <citation type="submission" date="2016-10" db="EMBL/GenBank/DDBJ databases">
        <authorList>
            <person name="de Groot N.N."/>
        </authorList>
    </citation>
    <scope>NUCLEOTIDE SEQUENCE [LARGE SCALE GENOMIC DNA]</scope>
    <source>
        <strain evidence="6 7">DSM 28010</strain>
    </source>
</reference>
<dbReference type="AlphaFoldDB" id="A0A1G8PKX1"/>
<dbReference type="InterPro" id="IPR005119">
    <property type="entry name" value="LysR_subst-bd"/>
</dbReference>
<keyword evidence="7" id="KW-1185">Reference proteome</keyword>